<proteinExistence type="predicted"/>
<dbReference type="EMBL" id="BART01012622">
    <property type="protein sequence ID" value="GAG83276.1"/>
    <property type="molecule type" value="Genomic_DNA"/>
</dbReference>
<dbReference type="AlphaFoldDB" id="X1CGB7"/>
<organism evidence="1">
    <name type="scientific">marine sediment metagenome</name>
    <dbReference type="NCBI Taxonomy" id="412755"/>
    <lineage>
        <taxon>unclassified sequences</taxon>
        <taxon>metagenomes</taxon>
        <taxon>ecological metagenomes</taxon>
    </lineage>
</organism>
<protein>
    <submittedName>
        <fullName evidence="1">Uncharacterized protein</fullName>
    </submittedName>
</protein>
<feature type="non-terminal residue" evidence="1">
    <location>
        <position position="1"/>
    </location>
</feature>
<gene>
    <name evidence="1" type="ORF">S01H4_26243</name>
</gene>
<name>X1CGB7_9ZZZZ</name>
<comment type="caution">
    <text evidence="1">The sequence shown here is derived from an EMBL/GenBank/DDBJ whole genome shotgun (WGS) entry which is preliminary data.</text>
</comment>
<evidence type="ECO:0000313" key="1">
    <source>
        <dbReference type="EMBL" id="GAG83276.1"/>
    </source>
</evidence>
<sequence length="41" mass="4966">LYQSQIFQGLAYPQNLNILSVVSDHYKIFSQELFYRIVWDQ</sequence>
<accession>X1CGB7</accession>
<reference evidence="1" key="1">
    <citation type="journal article" date="2014" name="Front. Microbiol.">
        <title>High frequency of phylogenetically diverse reductive dehalogenase-homologous genes in deep subseafloor sedimentary metagenomes.</title>
        <authorList>
            <person name="Kawai M."/>
            <person name="Futagami T."/>
            <person name="Toyoda A."/>
            <person name="Takaki Y."/>
            <person name="Nishi S."/>
            <person name="Hori S."/>
            <person name="Arai W."/>
            <person name="Tsubouchi T."/>
            <person name="Morono Y."/>
            <person name="Uchiyama I."/>
            <person name="Ito T."/>
            <person name="Fujiyama A."/>
            <person name="Inagaki F."/>
            <person name="Takami H."/>
        </authorList>
    </citation>
    <scope>NUCLEOTIDE SEQUENCE</scope>
    <source>
        <strain evidence="1">Expedition CK06-06</strain>
    </source>
</reference>